<evidence type="ECO:0000256" key="1">
    <source>
        <dbReference type="PROSITE-ProRule" id="PRU10077"/>
    </source>
</evidence>
<comment type="catalytic activity">
    <reaction evidence="1">
        <text>Release of an N-terminal pyroglutamyl group from a polypeptide, the second amino acid generally not being Pro.</text>
        <dbReference type="EC" id="3.4.19.3"/>
    </reaction>
</comment>
<dbReference type="PROSITE" id="PS01334">
    <property type="entry name" value="PYRASE_CYS"/>
    <property type="match status" value="1"/>
</dbReference>
<dbReference type="PANTHER" id="PTHR23402">
    <property type="entry name" value="PROTEASE FAMILY C15 PYROGLUTAMYL-PEPTIDASE I-RELATED"/>
    <property type="match status" value="1"/>
</dbReference>
<dbReference type="EMBL" id="CP079216">
    <property type="protein sequence ID" value="QXT62188.1"/>
    <property type="molecule type" value="Genomic_DNA"/>
</dbReference>
<feature type="active site" evidence="1">
    <location>
        <position position="143"/>
    </location>
</feature>
<evidence type="ECO:0000313" key="2">
    <source>
        <dbReference type="EMBL" id="QXT62188.1"/>
    </source>
</evidence>
<organism evidence="2 3">
    <name type="scientific">Tessaracoccus palaemonis</name>
    <dbReference type="NCBI Taxonomy" id="2829499"/>
    <lineage>
        <taxon>Bacteria</taxon>
        <taxon>Bacillati</taxon>
        <taxon>Actinomycetota</taxon>
        <taxon>Actinomycetes</taxon>
        <taxon>Propionibacteriales</taxon>
        <taxon>Propionibacteriaceae</taxon>
        <taxon>Tessaracoccus</taxon>
    </lineage>
</organism>
<dbReference type="InterPro" id="IPR000816">
    <property type="entry name" value="Peptidase_C15"/>
</dbReference>
<dbReference type="PANTHER" id="PTHR23402:SF1">
    <property type="entry name" value="PYROGLUTAMYL-PEPTIDASE I"/>
    <property type="match status" value="1"/>
</dbReference>
<dbReference type="InterPro" id="IPR016125">
    <property type="entry name" value="Peptidase_C15-like"/>
</dbReference>
<reference evidence="2 3" key="1">
    <citation type="submission" date="2021-07" db="EMBL/GenBank/DDBJ databases">
        <title>complete genome sequencing of Tessaracoccus sp.J1M15.</title>
        <authorList>
            <person name="Bae J.-W."/>
            <person name="Kim D.-y."/>
        </authorList>
    </citation>
    <scope>NUCLEOTIDE SEQUENCE [LARGE SCALE GENOMIC DNA]</scope>
    <source>
        <strain evidence="2 3">J1M15</strain>
    </source>
</reference>
<dbReference type="Proteomes" id="UP000824504">
    <property type="component" value="Chromosome"/>
</dbReference>
<accession>A0ABX8SJN1</accession>
<keyword evidence="3" id="KW-1185">Reference proteome</keyword>
<dbReference type="PIRSF" id="PIRSF015592">
    <property type="entry name" value="Prld-crbxl_pptds"/>
    <property type="match status" value="1"/>
</dbReference>
<protein>
    <recommendedName>
        <fullName evidence="1">Pyroglutamyl-peptidase I</fullName>
        <ecNumber evidence="1">3.4.19.3</ecNumber>
    </recommendedName>
</protein>
<proteinExistence type="predicted"/>
<sequence length="206" mass="21222">MTRVLVTGFEPFGGDRVNASQEAVARIDVEGLRARGVEVIRETLPVTFVGGPDALEAAIGRHLPDVVVCVGEAGGRGEVTPELNAVNDQVARIADNDGRQPGGALDDGPAVLTATLDPAQLVTAIRDAGIPARVSEDAGRFVCNAVFRTSLTRFSGPADFIHVPAHREVGFASTGAETDDAAPVVAELTFDDLGRALTAALGSLAG</sequence>
<gene>
    <name evidence="2" type="ORF">KDB89_10480</name>
</gene>
<dbReference type="Pfam" id="PF01470">
    <property type="entry name" value="Peptidase_C15"/>
    <property type="match status" value="1"/>
</dbReference>
<dbReference type="RefSeq" id="WP_219080795.1">
    <property type="nucleotide sequence ID" value="NZ_CP079216.1"/>
</dbReference>
<evidence type="ECO:0000313" key="3">
    <source>
        <dbReference type="Proteomes" id="UP000824504"/>
    </source>
</evidence>
<dbReference type="EC" id="3.4.19.3" evidence="1"/>
<name>A0ABX8SJN1_9ACTN</name>
<dbReference type="InterPro" id="IPR033694">
    <property type="entry name" value="PGPEP1_Cys_AS"/>
</dbReference>
<dbReference type="CDD" id="cd00501">
    <property type="entry name" value="Peptidase_C15"/>
    <property type="match status" value="1"/>
</dbReference>